<dbReference type="WBParaSite" id="TREG1_142350.1">
    <property type="protein sequence ID" value="TREG1_142350.1"/>
    <property type="gene ID" value="TREG1_142350"/>
</dbReference>
<dbReference type="Proteomes" id="UP000050795">
    <property type="component" value="Unassembled WGS sequence"/>
</dbReference>
<sequence>MWVDSVLQNDYHLNVLQYASITLTFTMDETGSLQPATVEVYGLSFFPNHLGICSLDPGLQIAVIPPYVYASTNMHVNWCTTILIVTFSHPNHYLFSDSHTSERILKQA</sequence>
<accession>A0AA85JAZ4</accession>
<evidence type="ECO:0000313" key="1">
    <source>
        <dbReference type="Proteomes" id="UP000050795"/>
    </source>
</evidence>
<reference evidence="1" key="1">
    <citation type="submission" date="2022-06" db="EMBL/GenBank/DDBJ databases">
        <authorList>
            <person name="Berger JAMES D."/>
            <person name="Berger JAMES D."/>
        </authorList>
    </citation>
    <scope>NUCLEOTIDE SEQUENCE [LARGE SCALE GENOMIC DNA]</scope>
</reference>
<proteinExistence type="predicted"/>
<evidence type="ECO:0000313" key="2">
    <source>
        <dbReference type="WBParaSite" id="TREG1_142350.1"/>
    </source>
</evidence>
<dbReference type="AlphaFoldDB" id="A0AA85JAZ4"/>
<keyword evidence="1" id="KW-1185">Reference proteome</keyword>
<name>A0AA85JAZ4_TRIRE</name>
<protein>
    <submittedName>
        <fullName evidence="2">Uncharacterized protein</fullName>
    </submittedName>
</protein>
<reference evidence="2" key="2">
    <citation type="submission" date="2023-11" db="UniProtKB">
        <authorList>
            <consortium name="WormBaseParasite"/>
        </authorList>
    </citation>
    <scope>IDENTIFICATION</scope>
</reference>
<organism evidence="1 2">
    <name type="scientific">Trichobilharzia regenti</name>
    <name type="common">Nasal bird schistosome</name>
    <dbReference type="NCBI Taxonomy" id="157069"/>
    <lineage>
        <taxon>Eukaryota</taxon>
        <taxon>Metazoa</taxon>
        <taxon>Spiralia</taxon>
        <taxon>Lophotrochozoa</taxon>
        <taxon>Platyhelminthes</taxon>
        <taxon>Trematoda</taxon>
        <taxon>Digenea</taxon>
        <taxon>Strigeidida</taxon>
        <taxon>Schistosomatoidea</taxon>
        <taxon>Schistosomatidae</taxon>
        <taxon>Trichobilharzia</taxon>
    </lineage>
</organism>